<keyword evidence="1" id="KW-0175">Coiled coil</keyword>
<reference evidence="3 4" key="1">
    <citation type="submission" date="2019-10" db="EMBL/GenBank/DDBJ databases">
        <title>Gracilibacillus sp. nov. isolated from rice seeds.</title>
        <authorList>
            <person name="He S."/>
        </authorList>
    </citation>
    <scope>NUCLEOTIDE SEQUENCE [LARGE SCALE GENOMIC DNA]</scope>
    <source>
        <strain evidence="3 4">TD8</strain>
    </source>
</reference>
<keyword evidence="4" id="KW-1185">Reference proteome</keyword>
<dbReference type="AlphaFoldDB" id="A0A7C8GRM1"/>
<gene>
    <name evidence="3" type="ORF">F9U64_16815</name>
</gene>
<keyword evidence="3" id="KW-0687">Ribonucleoprotein</keyword>
<dbReference type="InterPro" id="IPR056411">
    <property type="entry name" value="CysS_C"/>
</dbReference>
<feature type="domain" description="Cysteinyl-tRNA ligase anticodon binding" evidence="2">
    <location>
        <begin position="46"/>
        <end position="96"/>
    </location>
</feature>
<evidence type="ECO:0000313" key="4">
    <source>
        <dbReference type="Proteomes" id="UP000480246"/>
    </source>
</evidence>
<dbReference type="Pfam" id="PF23493">
    <property type="entry name" value="CysS_C"/>
    <property type="match status" value="1"/>
</dbReference>
<evidence type="ECO:0000256" key="1">
    <source>
        <dbReference type="SAM" id="Coils"/>
    </source>
</evidence>
<evidence type="ECO:0000313" key="3">
    <source>
        <dbReference type="EMBL" id="KAB8127930.1"/>
    </source>
</evidence>
<protein>
    <submittedName>
        <fullName evidence="3">50S ribosomal protein L29</fullName>
    </submittedName>
</protein>
<feature type="non-terminal residue" evidence="3">
    <location>
        <position position="1"/>
    </location>
</feature>
<evidence type="ECO:0000259" key="2">
    <source>
        <dbReference type="Pfam" id="PF23493"/>
    </source>
</evidence>
<feature type="coiled-coil region" evidence="1">
    <location>
        <begin position="58"/>
        <end position="85"/>
    </location>
</feature>
<proteinExistence type="predicted"/>
<name>A0A7C8GRM1_9BACI</name>
<keyword evidence="3" id="KW-0689">Ribosomal protein</keyword>
<dbReference type="EMBL" id="WEID01000086">
    <property type="protein sequence ID" value="KAB8127930.1"/>
    <property type="molecule type" value="Genomic_DNA"/>
</dbReference>
<accession>A0A7C8GRM1</accession>
<dbReference type="GO" id="GO:0005840">
    <property type="term" value="C:ribosome"/>
    <property type="evidence" value="ECO:0007669"/>
    <property type="project" value="UniProtKB-KW"/>
</dbReference>
<sequence>EEGLELFRGQPDYKKSRVIEAFTQHRYPWKENDPFEDQYQRWVAAHPDFPQNVNALLSAREQALIDEEKKEAEELRKDLVNLGVVIRDKGKRQYVRMVRG</sequence>
<comment type="caution">
    <text evidence="3">The sequence shown here is derived from an EMBL/GenBank/DDBJ whole genome shotgun (WGS) entry which is preliminary data.</text>
</comment>
<dbReference type="Proteomes" id="UP000480246">
    <property type="component" value="Unassembled WGS sequence"/>
</dbReference>
<organism evidence="3 4">
    <name type="scientific">Gracilibacillus oryzae</name>
    <dbReference type="NCBI Taxonomy" id="1672701"/>
    <lineage>
        <taxon>Bacteria</taxon>
        <taxon>Bacillati</taxon>
        <taxon>Bacillota</taxon>
        <taxon>Bacilli</taxon>
        <taxon>Bacillales</taxon>
        <taxon>Bacillaceae</taxon>
        <taxon>Gracilibacillus</taxon>
    </lineage>
</organism>